<accession>A0AAV4P9I9</accession>
<feature type="compositionally biased region" description="Basic and acidic residues" evidence="1">
    <location>
        <begin position="1661"/>
        <end position="1695"/>
    </location>
</feature>
<feature type="compositionally biased region" description="Polar residues" evidence="1">
    <location>
        <begin position="1803"/>
        <end position="1819"/>
    </location>
</feature>
<feature type="compositionally biased region" description="Basic and acidic residues" evidence="1">
    <location>
        <begin position="1555"/>
        <end position="1579"/>
    </location>
</feature>
<feature type="compositionally biased region" description="Basic and acidic residues" evidence="1">
    <location>
        <begin position="2140"/>
        <end position="2164"/>
    </location>
</feature>
<feature type="region of interest" description="Disordered" evidence="1">
    <location>
        <begin position="2693"/>
        <end position="2744"/>
    </location>
</feature>
<feature type="compositionally biased region" description="Polar residues" evidence="1">
    <location>
        <begin position="1909"/>
        <end position="1922"/>
    </location>
</feature>
<feature type="region of interest" description="Disordered" evidence="1">
    <location>
        <begin position="2375"/>
        <end position="2398"/>
    </location>
</feature>
<feature type="compositionally biased region" description="Basic and acidic residues" evidence="1">
    <location>
        <begin position="1533"/>
        <end position="1544"/>
    </location>
</feature>
<feature type="compositionally biased region" description="Basic residues" evidence="1">
    <location>
        <begin position="1339"/>
        <end position="1350"/>
    </location>
</feature>
<name>A0AAV4P9I9_CAEEX</name>
<feature type="compositionally biased region" description="Basic and acidic residues" evidence="1">
    <location>
        <begin position="2032"/>
        <end position="2056"/>
    </location>
</feature>
<feature type="compositionally biased region" description="Low complexity" evidence="1">
    <location>
        <begin position="509"/>
        <end position="539"/>
    </location>
</feature>
<comment type="caution">
    <text evidence="2">The sequence shown here is derived from an EMBL/GenBank/DDBJ whole genome shotgun (WGS) entry which is preliminary data.</text>
</comment>
<feature type="region of interest" description="Disordered" evidence="1">
    <location>
        <begin position="983"/>
        <end position="1040"/>
    </location>
</feature>
<feature type="compositionally biased region" description="Polar residues" evidence="1">
    <location>
        <begin position="1633"/>
        <end position="1646"/>
    </location>
</feature>
<feature type="compositionally biased region" description="Polar residues" evidence="1">
    <location>
        <begin position="1962"/>
        <end position="1978"/>
    </location>
</feature>
<feature type="region of interest" description="Disordered" evidence="1">
    <location>
        <begin position="2090"/>
        <end position="2253"/>
    </location>
</feature>
<feature type="compositionally biased region" description="Basic and acidic residues" evidence="1">
    <location>
        <begin position="1979"/>
        <end position="2002"/>
    </location>
</feature>
<feature type="compositionally biased region" description="Polar residues" evidence="1">
    <location>
        <begin position="2110"/>
        <end position="2124"/>
    </location>
</feature>
<feature type="compositionally biased region" description="Basic and acidic residues" evidence="1">
    <location>
        <begin position="2375"/>
        <end position="2390"/>
    </location>
</feature>
<feature type="compositionally biased region" description="Basic and acidic residues" evidence="1">
    <location>
        <begin position="1934"/>
        <end position="1950"/>
    </location>
</feature>
<feature type="compositionally biased region" description="Polar residues" evidence="1">
    <location>
        <begin position="2057"/>
        <end position="2071"/>
    </location>
</feature>
<feature type="compositionally biased region" description="Polar residues" evidence="1">
    <location>
        <begin position="2165"/>
        <end position="2178"/>
    </location>
</feature>
<feature type="region of interest" description="Disordered" evidence="1">
    <location>
        <begin position="1312"/>
        <end position="1390"/>
    </location>
</feature>
<feature type="compositionally biased region" description="Basic and acidic residues" evidence="1">
    <location>
        <begin position="2721"/>
        <end position="2744"/>
    </location>
</feature>
<proteinExistence type="predicted"/>
<protein>
    <submittedName>
        <fullName evidence="2">Nesprin-1</fullName>
    </submittedName>
</protein>
<feature type="compositionally biased region" description="Polar residues" evidence="1">
    <location>
        <begin position="1320"/>
        <end position="1336"/>
    </location>
</feature>
<feature type="compositionally biased region" description="Polar residues" evidence="1">
    <location>
        <begin position="2221"/>
        <end position="2234"/>
    </location>
</feature>
<feature type="compositionally biased region" description="Basic residues" evidence="1">
    <location>
        <begin position="1545"/>
        <end position="1554"/>
    </location>
</feature>
<feature type="compositionally biased region" description="Basic and acidic residues" evidence="1">
    <location>
        <begin position="1755"/>
        <end position="1801"/>
    </location>
</feature>
<keyword evidence="3" id="KW-1185">Reference proteome</keyword>
<feature type="region of interest" description="Disordered" evidence="1">
    <location>
        <begin position="507"/>
        <end position="556"/>
    </location>
</feature>
<feature type="compositionally biased region" description="Basic and acidic residues" evidence="1">
    <location>
        <begin position="1714"/>
        <end position="1748"/>
    </location>
</feature>
<feature type="compositionally biased region" description="Basic and acidic residues" evidence="1">
    <location>
        <begin position="1820"/>
        <end position="1854"/>
    </location>
</feature>
<gene>
    <name evidence="2" type="primary">Syne1_1</name>
    <name evidence="2" type="ORF">CEXT_265771</name>
</gene>
<reference evidence="2 3" key="1">
    <citation type="submission" date="2021-06" db="EMBL/GenBank/DDBJ databases">
        <title>Caerostris extrusa draft genome.</title>
        <authorList>
            <person name="Kono N."/>
            <person name="Arakawa K."/>
        </authorList>
    </citation>
    <scope>NUCLEOTIDE SEQUENCE [LARGE SCALE GENOMIC DNA]</scope>
</reference>
<feature type="compositionally biased region" description="Basic and acidic residues" evidence="1">
    <location>
        <begin position="2203"/>
        <end position="2219"/>
    </location>
</feature>
<feature type="compositionally biased region" description="Basic and acidic residues" evidence="1">
    <location>
        <begin position="2309"/>
        <end position="2332"/>
    </location>
</feature>
<dbReference type="Proteomes" id="UP001054945">
    <property type="component" value="Unassembled WGS sequence"/>
</dbReference>
<feature type="compositionally biased region" description="Polar residues" evidence="1">
    <location>
        <begin position="2333"/>
        <end position="2346"/>
    </location>
</feature>
<evidence type="ECO:0000256" key="1">
    <source>
        <dbReference type="SAM" id="MobiDB-lite"/>
    </source>
</evidence>
<feature type="compositionally biased region" description="Basic and acidic residues" evidence="1">
    <location>
        <begin position="1608"/>
        <end position="1632"/>
    </location>
</feature>
<feature type="region of interest" description="Disordered" evidence="1">
    <location>
        <begin position="1506"/>
        <end position="2071"/>
    </location>
</feature>
<feature type="compositionally biased region" description="Polar residues" evidence="1">
    <location>
        <begin position="1509"/>
        <end position="1532"/>
    </location>
</feature>
<feature type="compositionally biased region" description="Polar residues" evidence="1">
    <location>
        <begin position="540"/>
        <end position="556"/>
    </location>
</feature>
<dbReference type="EMBL" id="BPLR01021703">
    <property type="protein sequence ID" value="GIX92594.1"/>
    <property type="molecule type" value="Genomic_DNA"/>
</dbReference>
<sequence>MSLFLDAQASHECISVTGQIEIVPKICCHFKEWCSTPNFQDETLLVCLLCGCISISMFAASSYESFPILQTSEYWSELASRILRKLDKKLLVLFHSYQSINKNSSSKESNTAFEYKLKSISDSDPMMSNLFLPSNFSQRKAKLKLKFDVIDQDSVVITDLTNYVMIPFEIKEAECLVSKNYKTVGEEKEFGDGEESNMKQNFHDNVSKSKCEKVVEEEICHSGTITHQDGSLQLKMKPSEFDSNFSRNMDPASQEIIVTQNVAHQQFAIPESLTGVPSKPTVEESHEEGTIILADNSLQSYKKDIRKEMLQTDNVASSNISEKKELNKFTDSDSTQAFSKVISEHSSSRDFVQIPGESINSGMEKISSSTVSQHATHSASSFQIRNDTPSLISSSEAVLPSSGEDVLSQLMTQQGFATSSTSRKVMSSKVTEIGDSDSFFSKGQQDSTSTKITKSSRSEVKVSSRQIRSVVTKSFTSSTGEKIVHVSSENMDPNAMFSDFKEYQASSESKSNTMRSISTSSSQQKSVTSTSQQKQVSSTARSQFIKTQSEGTKENYSVSEFENQMFSPELIEKAESVETLPIVEEDPTCESADSKEQYAASYVEFDEKNSGLNFSSQDFEGKQIKREISTKSSQFAVAQSVVKQVKYSSTVLKDGSPQTLGEWETFPSPAFNSSNEAINVTSNIKGQQIDVSSTLFSGDSNEQLQNFYLSDFNQFSKNTPNSQMLECSIPEKEETNQNIEDLQTTSQTSVVTKRSIITQSKKSVVQRSTKIVHVHDEKDLPGPTDNVILGQSIESTSGITFKSITSSKDFDGDKKTDYFKSVPDSIDTEVVSKLIPDTKTNKKKKKKTKIIAGQDNKLSPQEVLEDSSKPCETVEFEEISSELPEKENVIEFSDNSTAKTAVKTLNDNDISGNIEEISRTTSDVTSISKDDISIRSSDSEINSEIYDNYKGSRSVTKTVKKMTLYETFSDSDGKQVFNNATEMKSSGQEADSAVIAQKTPETKQKKNKKKKKSPNDKESDEIENKNLSLTNVKSTEKTTKGDKKTIDLPFKSKKQVQKITERQLVIGINAVPIDDKSPLSFFKNEQVLAEVDSSVQITADSFGEQENDFSKLPVVTKSLSSNVTLSHRDDDQLGDADDTKKDTLSDKISTVETTEVEKICSSEKKENDKTQTTTYSRIQTVQSDVSENNKTSTEYNKEISTETLSLVISEGEIPNENEKKDLSISVDNFSETNILKKIVCPEGEEMVSKNKKAKKKPKTKVTSPVVLTEKISDENNDTCSSQGTTSNISEDASVIQYEKLVDDDSSQVIESVSKDEVVSPVSTVPCDSQSNNLTESKTSKKKRKKNKNKKRDYISENNSKSSEDKNISIEKNTQPTESHNKRKFQPDVYDHKELDKRKEIDSTLLEVTSKIISEDQIHTSPPIDEKIPITKDIPSTKSHESIRAVTDASKTVPGNISTDKNIPIERDSQLTEYPGVKESQSGINIRLEERNAPSKLLEDKSKIIPEYQSDISIKNDSQPIETSGVKVSQSDIVNEREDRTTPSKEKKKSKKKKETSKMIPEDQRDISTNEKIPIEKDSQPIKSGVKKSQSDTDNQLEERTIPTTLSEDTFRIIPEDQKDISDEKIPIEKDSQPNKSGVKGSQSDTDNQLEERTIPTTLSEDTSRIIPEDQKDTSDEKIPIEKDSQPNKSGVKESQSDTDNQLEERTIPTTLSEDTSRIISEDQKDTSDEKIPIEKDSQPIKSGVKESQSDTDNQFEERTIPSTLSEDRSRIIPEDQRDISDKKFPIEKDSQPIKSGVKESQSDTDNQLGERTTSSTLPEDTSKIISEDQKDTSDEKIPIEKDSQPIKSGVKESQSDTDNQFEERTIPSTLSEDRSRIIPEDQRDISDKKFPIEKDSQPIKSGVKESQSDTDNQLGERTTSLTLPEDTSKIISENGRDISDEKIEIEKDCQPIKSGVKKSQSDTDNQLEGRTIPSTLSEDTSRNIPEDQKDTSDEKIPIEKDSQPITSGVKESQSDTDNQLEERTIPTTLSEDTSRIIPEDQKDTSDEKIPIEKDSQPIKSSSIKESQSDIDNQLEERITVISALPEDIPKIIPANNSTDESIPIERDSQLTKSSDLITFQSDIDTQLEDRKATPSTLLEDTSRIIPEDQRNTSDEKIPIEKDSQPNESSGVKVSQSDIVNELEKRKATPSTLPKDISKMVPVHQRDISTDEKIPSEKHSQPIKSSDVKQSQFDVDNQLEKRKATPSTLVKDTSKIIPEDQRNISTEEKIEIERDLQLTKSSGVKESQLDIDYQLEERTTISTLPEDTFKIIPEGHRDTSTDKSIPIKKDSRLTESSGVKESQSDIDNQLEERNATPLTLPEHTSKIIQEDQKCIHLKSDGKTPTEKDTKLNKPISSVADASEQNQLNKRKTITPYDPKEITENILQRQENLSLTTEEKILIQTGMLLPETFDLREPQPEILTLGQLEERKTPPSVLPQITTSKRIFGEQKNICFIEDEVNKSAPFTEWHEPVDSVIGSYETNQLEERKTIPFSPTEITSKTIHCHQKEIPLSIQQNVISTEVLELPCVKTVAYETGENIVLTSGDKLTIQEKTTQEIVLGIEVKESEAQLKMHKVSKEKLTPGILTSHSKPLKGVADYSVEIDYSVNTDTDIKPDLSLEKGHVHLSDEVHLEDASKGEIEKISEKVTLEKSNNVETSSISEHANKNGELKPSLNTITDSDISEKPLDTIDNEGLGKDVASENSSKDDSVISKNLLKRKRNLVYLKFHMISLVTYTMITGKL</sequence>
<feature type="compositionally biased region" description="Basic and acidic residues" evidence="1">
    <location>
        <begin position="1861"/>
        <end position="1907"/>
    </location>
</feature>
<evidence type="ECO:0000313" key="3">
    <source>
        <dbReference type="Proteomes" id="UP001054945"/>
    </source>
</evidence>
<organism evidence="2 3">
    <name type="scientific">Caerostris extrusa</name>
    <name type="common">Bark spider</name>
    <name type="synonym">Caerostris bankana</name>
    <dbReference type="NCBI Taxonomy" id="172846"/>
    <lineage>
        <taxon>Eukaryota</taxon>
        <taxon>Metazoa</taxon>
        <taxon>Ecdysozoa</taxon>
        <taxon>Arthropoda</taxon>
        <taxon>Chelicerata</taxon>
        <taxon>Arachnida</taxon>
        <taxon>Araneae</taxon>
        <taxon>Araneomorphae</taxon>
        <taxon>Entelegynae</taxon>
        <taxon>Araneoidea</taxon>
        <taxon>Araneidae</taxon>
        <taxon>Caerostris</taxon>
    </lineage>
</organism>
<evidence type="ECO:0000313" key="2">
    <source>
        <dbReference type="EMBL" id="GIX92594.1"/>
    </source>
</evidence>
<feature type="region of interest" description="Disordered" evidence="1">
    <location>
        <begin position="2309"/>
        <end position="2359"/>
    </location>
</feature>
<feature type="compositionally biased region" description="Polar residues" evidence="1">
    <location>
        <begin position="2003"/>
        <end position="2017"/>
    </location>
</feature>
<feature type="region of interest" description="Disordered" evidence="1">
    <location>
        <begin position="367"/>
        <end position="387"/>
    </location>
</feature>